<dbReference type="SUPFAM" id="SSF51905">
    <property type="entry name" value="FAD/NAD(P)-binding domain"/>
    <property type="match status" value="1"/>
</dbReference>
<keyword evidence="2" id="KW-0274">FAD</keyword>
<dbReference type="InterPro" id="IPR036188">
    <property type="entry name" value="FAD/NAD-bd_sf"/>
</dbReference>
<dbReference type="AlphaFoldDB" id="A0AA39QXC9"/>
<sequence>MSSLRIAIVGAGPGGLMLASLLQHNGIHCTIFELDKDRSTRSQGGIIDLHPESGQLALREAGLFEEFEKHLLPGAEAMKLVKSDGTVRWDENNMEGVEAGPARNRPEIDRPTLRNILLDSIDPASIQWGRKLVRVKANETSTDKYTLHFTDGREEGFDLVIGADGAWSKVRLLLTDQLPIYSGVTLLDMKAEEVSRKKLWLESFTGSGSCFMFDEGRALICQRNGNDIIRVYAAVRQPETWLNDCGIDWQNPGLARKDFTERYFGDCHEDLRRVIAVEASDSLLARPLFMLPVGFEWAPHAGVTLLGDAAHLMTPFAGVGVNVALADALSLARALITRKDALEVNLKQSLAEALREYEGPMFERAKENMNKTWVGLQHHLSADGIEDRVGRLQARAKQIEERKARHSEVGGSRAV</sequence>
<keyword evidence="1" id="KW-0285">Flavoprotein</keyword>
<evidence type="ECO:0000256" key="3">
    <source>
        <dbReference type="ARBA" id="ARBA00023002"/>
    </source>
</evidence>
<keyword evidence="8" id="KW-1185">Reference proteome</keyword>
<dbReference type="Pfam" id="PF01494">
    <property type="entry name" value="FAD_binding_3"/>
    <property type="match status" value="2"/>
</dbReference>
<reference evidence="7" key="1">
    <citation type="submission" date="2023-03" db="EMBL/GenBank/DDBJ databases">
        <title>Complete genome of Cladonia borealis.</title>
        <authorList>
            <person name="Park H."/>
        </authorList>
    </citation>
    <scope>NUCLEOTIDE SEQUENCE</scope>
    <source>
        <strain evidence="7">ANT050790</strain>
    </source>
</reference>
<comment type="caution">
    <text evidence="7">The sequence shown here is derived from an EMBL/GenBank/DDBJ whole genome shotgun (WGS) entry which is preliminary data.</text>
</comment>
<protein>
    <recommendedName>
        <fullName evidence="6">FAD-binding domain-containing protein</fullName>
    </recommendedName>
</protein>
<name>A0AA39QXC9_9LECA</name>
<keyword evidence="5" id="KW-0175">Coiled coil</keyword>
<evidence type="ECO:0000256" key="2">
    <source>
        <dbReference type="ARBA" id="ARBA00022827"/>
    </source>
</evidence>
<evidence type="ECO:0000313" key="7">
    <source>
        <dbReference type="EMBL" id="KAK0510940.1"/>
    </source>
</evidence>
<feature type="coiled-coil region" evidence="5">
    <location>
        <begin position="382"/>
        <end position="409"/>
    </location>
</feature>
<feature type="domain" description="FAD-binding" evidence="6">
    <location>
        <begin position="303"/>
        <end position="336"/>
    </location>
</feature>
<evidence type="ECO:0000256" key="4">
    <source>
        <dbReference type="ARBA" id="ARBA00023033"/>
    </source>
</evidence>
<dbReference type="EMBL" id="JAFEKC020000014">
    <property type="protein sequence ID" value="KAK0510940.1"/>
    <property type="molecule type" value="Genomic_DNA"/>
</dbReference>
<dbReference type="GO" id="GO:0004497">
    <property type="term" value="F:monooxygenase activity"/>
    <property type="evidence" value="ECO:0007669"/>
    <property type="project" value="UniProtKB-KW"/>
</dbReference>
<dbReference type="PANTHER" id="PTHR46972">
    <property type="entry name" value="MONOOXYGENASE ASQM-RELATED"/>
    <property type="match status" value="1"/>
</dbReference>
<dbReference type="GO" id="GO:0071949">
    <property type="term" value="F:FAD binding"/>
    <property type="evidence" value="ECO:0007669"/>
    <property type="project" value="InterPro"/>
</dbReference>
<evidence type="ECO:0000256" key="1">
    <source>
        <dbReference type="ARBA" id="ARBA00022630"/>
    </source>
</evidence>
<dbReference type="PANTHER" id="PTHR46972:SF1">
    <property type="entry name" value="FAD DEPENDENT OXIDOREDUCTASE DOMAIN-CONTAINING PROTEIN"/>
    <property type="match status" value="1"/>
</dbReference>
<evidence type="ECO:0000313" key="8">
    <source>
        <dbReference type="Proteomes" id="UP001166286"/>
    </source>
</evidence>
<organism evidence="7 8">
    <name type="scientific">Cladonia borealis</name>
    <dbReference type="NCBI Taxonomy" id="184061"/>
    <lineage>
        <taxon>Eukaryota</taxon>
        <taxon>Fungi</taxon>
        <taxon>Dikarya</taxon>
        <taxon>Ascomycota</taxon>
        <taxon>Pezizomycotina</taxon>
        <taxon>Lecanoromycetes</taxon>
        <taxon>OSLEUM clade</taxon>
        <taxon>Lecanoromycetidae</taxon>
        <taxon>Lecanorales</taxon>
        <taxon>Lecanorineae</taxon>
        <taxon>Cladoniaceae</taxon>
        <taxon>Cladonia</taxon>
    </lineage>
</organism>
<keyword evidence="4" id="KW-0503">Monooxygenase</keyword>
<proteinExistence type="predicted"/>
<evidence type="ECO:0000256" key="5">
    <source>
        <dbReference type="SAM" id="Coils"/>
    </source>
</evidence>
<dbReference type="InterPro" id="IPR002938">
    <property type="entry name" value="FAD-bd"/>
</dbReference>
<dbReference type="Gene3D" id="3.50.50.60">
    <property type="entry name" value="FAD/NAD(P)-binding domain"/>
    <property type="match status" value="1"/>
</dbReference>
<feature type="domain" description="FAD-binding" evidence="6">
    <location>
        <begin position="6"/>
        <end position="197"/>
    </location>
</feature>
<gene>
    <name evidence="7" type="ORF">JMJ35_006492</name>
</gene>
<dbReference type="PRINTS" id="PR00420">
    <property type="entry name" value="RNGMNOXGNASE"/>
</dbReference>
<dbReference type="Proteomes" id="UP001166286">
    <property type="component" value="Unassembled WGS sequence"/>
</dbReference>
<accession>A0AA39QXC9</accession>
<evidence type="ECO:0000259" key="6">
    <source>
        <dbReference type="Pfam" id="PF01494"/>
    </source>
</evidence>
<keyword evidence="3" id="KW-0560">Oxidoreductase</keyword>